<dbReference type="Pfam" id="PF05726">
    <property type="entry name" value="Pirin_C"/>
    <property type="match status" value="1"/>
</dbReference>
<dbReference type="PANTHER" id="PTHR13903">
    <property type="entry name" value="PIRIN-RELATED"/>
    <property type="match status" value="1"/>
</dbReference>
<dbReference type="PANTHER" id="PTHR13903:SF8">
    <property type="entry name" value="PIRIN"/>
    <property type="match status" value="1"/>
</dbReference>
<feature type="domain" description="Pirin C-terminal" evidence="4">
    <location>
        <begin position="272"/>
        <end position="377"/>
    </location>
</feature>
<dbReference type="InterPro" id="IPR012093">
    <property type="entry name" value="Pirin"/>
</dbReference>
<dbReference type="Gene3D" id="2.60.120.10">
    <property type="entry name" value="Jelly Rolls"/>
    <property type="match status" value="2"/>
</dbReference>
<protein>
    <submittedName>
        <fullName evidence="5">Pirin-like protein</fullName>
    </submittedName>
</protein>
<comment type="similarity">
    <text evidence="1 2">Belongs to the pirin family.</text>
</comment>
<feature type="domain" description="Pirin N-terminal" evidence="3">
    <location>
        <begin position="170"/>
        <end position="219"/>
    </location>
</feature>
<organism evidence="5 6">
    <name type="scientific">Dendrobium catenatum</name>
    <dbReference type="NCBI Taxonomy" id="906689"/>
    <lineage>
        <taxon>Eukaryota</taxon>
        <taxon>Viridiplantae</taxon>
        <taxon>Streptophyta</taxon>
        <taxon>Embryophyta</taxon>
        <taxon>Tracheophyta</taxon>
        <taxon>Spermatophyta</taxon>
        <taxon>Magnoliopsida</taxon>
        <taxon>Liliopsida</taxon>
        <taxon>Asparagales</taxon>
        <taxon>Orchidaceae</taxon>
        <taxon>Epidendroideae</taxon>
        <taxon>Malaxideae</taxon>
        <taxon>Dendrobiinae</taxon>
        <taxon>Dendrobium</taxon>
    </lineage>
</organism>
<evidence type="ECO:0000259" key="4">
    <source>
        <dbReference type="Pfam" id="PF05726"/>
    </source>
</evidence>
<feature type="domain" description="Pirin N-terminal" evidence="3">
    <location>
        <begin position="106"/>
        <end position="152"/>
    </location>
</feature>
<dbReference type="CDD" id="cd02247">
    <property type="entry name" value="cupin_pirin_C"/>
    <property type="match status" value="1"/>
</dbReference>
<proteinExistence type="inferred from homology"/>
<evidence type="ECO:0000256" key="2">
    <source>
        <dbReference type="RuleBase" id="RU003457"/>
    </source>
</evidence>
<dbReference type="InterPro" id="IPR003829">
    <property type="entry name" value="Pirin_N_dom"/>
</dbReference>
<accession>A0A2I0WS61</accession>
<reference evidence="5 6" key="2">
    <citation type="journal article" date="2017" name="Nature">
        <title>The Apostasia genome and the evolution of orchids.</title>
        <authorList>
            <person name="Zhang G.Q."/>
            <person name="Liu K.W."/>
            <person name="Li Z."/>
            <person name="Lohaus R."/>
            <person name="Hsiao Y.Y."/>
            <person name="Niu S.C."/>
            <person name="Wang J.Y."/>
            <person name="Lin Y.C."/>
            <person name="Xu Q."/>
            <person name="Chen L.J."/>
            <person name="Yoshida K."/>
            <person name="Fujiwara S."/>
            <person name="Wang Z.W."/>
            <person name="Zhang Y.Q."/>
            <person name="Mitsuda N."/>
            <person name="Wang M."/>
            <person name="Liu G.H."/>
            <person name="Pecoraro L."/>
            <person name="Huang H.X."/>
            <person name="Xiao X.J."/>
            <person name="Lin M."/>
            <person name="Wu X.Y."/>
            <person name="Wu W.L."/>
            <person name="Chen Y.Y."/>
            <person name="Chang S.B."/>
            <person name="Sakamoto S."/>
            <person name="Ohme-Takagi M."/>
            <person name="Yagi M."/>
            <person name="Zeng S.J."/>
            <person name="Shen C.Y."/>
            <person name="Yeh C.M."/>
            <person name="Luo Y.B."/>
            <person name="Tsai W.C."/>
            <person name="Van de Peer Y."/>
            <person name="Liu Z.J."/>
        </authorList>
    </citation>
    <scope>NUCLEOTIDE SEQUENCE [LARGE SCALE GENOMIC DNA]</scope>
    <source>
        <tissue evidence="5">The whole plant</tissue>
    </source>
</reference>
<dbReference type="Proteomes" id="UP000233837">
    <property type="component" value="Unassembled WGS sequence"/>
</dbReference>
<dbReference type="InterPro" id="IPR014710">
    <property type="entry name" value="RmlC-like_jellyroll"/>
</dbReference>
<dbReference type="EMBL" id="KZ502452">
    <property type="protein sequence ID" value="PKU78473.1"/>
    <property type="molecule type" value="Genomic_DNA"/>
</dbReference>
<dbReference type="CDD" id="cd02909">
    <property type="entry name" value="cupin_pirin_N"/>
    <property type="match status" value="1"/>
</dbReference>
<dbReference type="InterPro" id="IPR008778">
    <property type="entry name" value="Pirin_C_dom"/>
</dbReference>
<evidence type="ECO:0000256" key="1">
    <source>
        <dbReference type="ARBA" id="ARBA00008416"/>
    </source>
</evidence>
<dbReference type="InterPro" id="IPR011051">
    <property type="entry name" value="RmlC_Cupin_sf"/>
</dbReference>
<dbReference type="AlphaFoldDB" id="A0A2I0WS61"/>
<keyword evidence="6" id="KW-1185">Reference proteome</keyword>
<evidence type="ECO:0000259" key="3">
    <source>
        <dbReference type="Pfam" id="PF02678"/>
    </source>
</evidence>
<evidence type="ECO:0000313" key="6">
    <source>
        <dbReference type="Proteomes" id="UP000233837"/>
    </source>
</evidence>
<sequence>MVMGMMRPRFFPIKAHLLFRRTPNKKNIVLLSSPFLIAAFFCSPPFFFFPKAKPFLSEQSKSFTTVMSRASADQIAEDYEALELQKPRHVVKKVLAKQQQEGDGANVRRSIGRPELRNFDPFLLLDEFSVSRPAGFPDHPHRGFETVTYMLEVNQFLRKKSIIICLFAQCQGAFTHQDFSGHKGTIRAGDLQWMTAGRGIVHSEMPAGDGVQKGLQLWINLSSKDKMVEPNYQELLSKDIARVNKNGVDVRIIAGEAFGVSSPVYTRTPTMYLDFTMKPGAELRQLIPQEWNAFIYIIDGEGVFGDEETSPISSHHVLILSNGDGLNVWNKSGRPLRFVLIGGQPLNEPVVQYGPFVMNSQKEIQQTLEDYRLGKNGFEKAKHWKSGSDRF</sequence>
<dbReference type="Pfam" id="PF02678">
    <property type="entry name" value="Pirin"/>
    <property type="match status" value="2"/>
</dbReference>
<reference evidence="5 6" key="1">
    <citation type="journal article" date="2016" name="Sci. Rep.">
        <title>The Dendrobium catenatum Lindl. genome sequence provides insights into polysaccharide synthase, floral development and adaptive evolution.</title>
        <authorList>
            <person name="Zhang G.Q."/>
            <person name="Xu Q."/>
            <person name="Bian C."/>
            <person name="Tsai W.C."/>
            <person name="Yeh C.M."/>
            <person name="Liu K.W."/>
            <person name="Yoshida K."/>
            <person name="Zhang L.S."/>
            <person name="Chang S.B."/>
            <person name="Chen F."/>
            <person name="Shi Y."/>
            <person name="Su Y.Y."/>
            <person name="Zhang Y.Q."/>
            <person name="Chen L.J."/>
            <person name="Yin Y."/>
            <person name="Lin M."/>
            <person name="Huang H."/>
            <person name="Deng H."/>
            <person name="Wang Z.W."/>
            <person name="Zhu S.L."/>
            <person name="Zhao X."/>
            <person name="Deng C."/>
            <person name="Niu S.C."/>
            <person name="Huang J."/>
            <person name="Wang M."/>
            <person name="Liu G.H."/>
            <person name="Yang H.J."/>
            <person name="Xiao X.J."/>
            <person name="Hsiao Y.Y."/>
            <person name="Wu W.L."/>
            <person name="Chen Y.Y."/>
            <person name="Mitsuda N."/>
            <person name="Ohme-Takagi M."/>
            <person name="Luo Y.B."/>
            <person name="Van de Peer Y."/>
            <person name="Liu Z.J."/>
        </authorList>
    </citation>
    <scope>NUCLEOTIDE SEQUENCE [LARGE SCALE GENOMIC DNA]</scope>
    <source>
        <tissue evidence="5">The whole plant</tissue>
    </source>
</reference>
<name>A0A2I0WS61_9ASPA</name>
<gene>
    <name evidence="5" type="ORF">MA16_Dca018864</name>
</gene>
<evidence type="ECO:0000313" key="5">
    <source>
        <dbReference type="EMBL" id="PKU78473.1"/>
    </source>
</evidence>
<dbReference type="SUPFAM" id="SSF51182">
    <property type="entry name" value="RmlC-like cupins"/>
    <property type="match status" value="1"/>
</dbReference>